<protein>
    <recommendedName>
        <fullName evidence="9">Transport permease protein</fullName>
    </recommendedName>
</protein>
<evidence type="ECO:0000313" key="11">
    <source>
        <dbReference type="EMBL" id="ADB73181.1"/>
    </source>
</evidence>
<keyword evidence="6 9" id="KW-0812">Transmembrane</keyword>
<keyword evidence="7 9" id="KW-1133">Transmembrane helix</keyword>
<evidence type="ECO:0000256" key="2">
    <source>
        <dbReference type="ARBA" id="ARBA00007783"/>
    </source>
</evidence>
<evidence type="ECO:0000256" key="9">
    <source>
        <dbReference type="RuleBase" id="RU361157"/>
    </source>
</evidence>
<sequence length="278" mass="29571">MRTVSADSGSPWTVNSAQGKLVDWRELWNAREIAAFLALRDLRIRYKQAILGAAWVVLQPLVTVAAFTLVFDHLAGVDTRGVPYVAFALAGLLSWSYVSRCIARGSEVLVGDSALVTKVYFPRLAAPLATLLPPLVDLVVGLVALAVVCVVLDVVPTAGLLLLPVWLLLLALTALGPTCFLSAVNVRFRDAGQMVPTALQVLLFLSPVAYSAASLEGAARYAYALNPVVGVIEFGRFVLVGGPWPGTVIAVSTAVSVLLAVLGIRYFLRASRAFADVI</sequence>
<evidence type="ECO:0000313" key="12">
    <source>
        <dbReference type="Proteomes" id="UP000001382"/>
    </source>
</evidence>
<dbReference type="eggNOG" id="COG1682">
    <property type="taxonomic scope" value="Bacteria"/>
</dbReference>
<feature type="transmembrane region" description="Helical" evidence="9">
    <location>
        <begin position="124"/>
        <end position="155"/>
    </location>
</feature>
<dbReference type="STRING" id="526225.Gobs_0395"/>
<keyword evidence="5" id="KW-0997">Cell inner membrane</keyword>
<feature type="transmembrane region" description="Helical" evidence="9">
    <location>
        <begin position="243"/>
        <end position="268"/>
    </location>
</feature>
<evidence type="ECO:0000256" key="1">
    <source>
        <dbReference type="ARBA" id="ARBA00004429"/>
    </source>
</evidence>
<dbReference type="AlphaFoldDB" id="D2S570"/>
<keyword evidence="3 9" id="KW-0813">Transport</keyword>
<comment type="subcellular location">
    <subcellularLocation>
        <location evidence="1">Cell inner membrane</location>
        <topology evidence="1">Multi-pass membrane protein</topology>
    </subcellularLocation>
    <subcellularLocation>
        <location evidence="9">Cell membrane</location>
        <topology evidence="9">Multi-pass membrane protein</topology>
    </subcellularLocation>
</comment>
<dbReference type="GO" id="GO:0140359">
    <property type="term" value="F:ABC-type transporter activity"/>
    <property type="evidence" value="ECO:0007669"/>
    <property type="project" value="InterPro"/>
</dbReference>
<feature type="transmembrane region" description="Helical" evidence="9">
    <location>
        <begin position="198"/>
        <end position="223"/>
    </location>
</feature>
<dbReference type="GO" id="GO:0005886">
    <property type="term" value="C:plasma membrane"/>
    <property type="evidence" value="ECO:0007669"/>
    <property type="project" value="UniProtKB-SubCell"/>
</dbReference>
<evidence type="ECO:0000256" key="8">
    <source>
        <dbReference type="ARBA" id="ARBA00023136"/>
    </source>
</evidence>
<dbReference type="HOGENOM" id="CLU_060703_3_0_11"/>
<keyword evidence="12" id="KW-1185">Reference proteome</keyword>
<dbReference type="InterPro" id="IPR047817">
    <property type="entry name" value="ABC2_TM_bact-type"/>
</dbReference>
<comment type="similarity">
    <text evidence="2 9">Belongs to the ABC-2 integral membrane protein family.</text>
</comment>
<evidence type="ECO:0000259" key="10">
    <source>
        <dbReference type="PROSITE" id="PS51012"/>
    </source>
</evidence>
<dbReference type="PROSITE" id="PS51012">
    <property type="entry name" value="ABC_TM2"/>
    <property type="match status" value="1"/>
</dbReference>
<evidence type="ECO:0000256" key="6">
    <source>
        <dbReference type="ARBA" id="ARBA00022692"/>
    </source>
</evidence>
<proteinExistence type="inferred from homology"/>
<reference evidence="11 12" key="1">
    <citation type="journal article" date="2010" name="Stand. Genomic Sci.">
        <title>Complete genome sequence of Geodermatophilus obscurus type strain (G-20).</title>
        <authorList>
            <person name="Ivanova N."/>
            <person name="Sikorski J."/>
            <person name="Jando M."/>
            <person name="Munk C."/>
            <person name="Lapidus A."/>
            <person name="Glavina Del Rio T."/>
            <person name="Copeland A."/>
            <person name="Tice H."/>
            <person name="Cheng J.-F."/>
            <person name="Lucas S."/>
            <person name="Chen F."/>
            <person name="Nolan M."/>
            <person name="Bruce D."/>
            <person name="Goodwin L."/>
            <person name="Pitluck S."/>
            <person name="Mavromatis K."/>
            <person name="Mikhailova N."/>
            <person name="Pati A."/>
            <person name="Chen A."/>
            <person name="Palaniappan K."/>
            <person name="Land M."/>
            <person name="Hauser L."/>
            <person name="Chang Y.-J."/>
            <person name="Jeffries C.D."/>
            <person name="Meincke L."/>
            <person name="Brettin T."/>
            <person name="Detter J.C."/>
            <person name="Detter J.C."/>
            <person name="Rohde M."/>
            <person name="Goeker M."/>
            <person name="Bristow J."/>
            <person name="Eisen J.A."/>
            <person name="Markowitz V."/>
            <person name="Hugenholtz P."/>
            <person name="Kyrpides N.C."/>
            <person name="Klenk H.-P."/>
        </authorList>
    </citation>
    <scope>NUCLEOTIDE SEQUENCE [LARGE SCALE GENOMIC DNA]</scope>
    <source>
        <strain evidence="12">ATCC 25078 / DSM 43160 / JCM 3152 / KCC A-0152 / KCTC 9177 / NBRC 13315 / NRRL B-3577 / G-20</strain>
    </source>
</reference>
<dbReference type="GO" id="GO:0015920">
    <property type="term" value="P:lipopolysaccharide transport"/>
    <property type="evidence" value="ECO:0007669"/>
    <property type="project" value="TreeGrafter"/>
</dbReference>
<dbReference type="Pfam" id="PF01061">
    <property type="entry name" value="ABC2_membrane"/>
    <property type="match status" value="1"/>
</dbReference>
<evidence type="ECO:0000256" key="3">
    <source>
        <dbReference type="ARBA" id="ARBA00022448"/>
    </source>
</evidence>
<feature type="transmembrane region" description="Helical" evidence="9">
    <location>
        <begin position="49"/>
        <end position="71"/>
    </location>
</feature>
<dbReference type="KEGG" id="gob:Gobs_0395"/>
<name>D2S570_GEOOG</name>
<dbReference type="PANTHER" id="PTHR30413:SF8">
    <property type="entry name" value="TRANSPORT PERMEASE PROTEIN"/>
    <property type="match status" value="1"/>
</dbReference>
<accession>D2S570</accession>
<organism evidence="11 12">
    <name type="scientific">Geodermatophilus obscurus (strain ATCC 25078 / DSM 43160 / JCM 3152 / CCUG 61914 / KCC A-0152 / KCTC 9177 / NBRC 13315 / NRRL B-3577 / G-20)</name>
    <dbReference type="NCBI Taxonomy" id="526225"/>
    <lineage>
        <taxon>Bacteria</taxon>
        <taxon>Bacillati</taxon>
        <taxon>Actinomycetota</taxon>
        <taxon>Actinomycetes</taxon>
        <taxon>Geodermatophilales</taxon>
        <taxon>Geodermatophilaceae</taxon>
        <taxon>Geodermatophilus</taxon>
    </lineage>
</organism>
<dbReference type="InterPro" id="IPR013525">
    <property type="entry name" value="ABC2_TM"/>
</dbReference>
<keyword evidence="4 9" id="KW-1003">Cell membrane</keyword>
<feature type="transmembrane region" description="Helical" evidence="9">
    <location>
        <begin position="83"/>
        <end position="103"/>
    </location>
</feature>
<reference evidence="12" key="2">
    <citation type="submission" date="2010-01" db="EMBL/GenBank/DDBJ databases">
        <title>The complete genome of Geodermatophilus obscurus DSM 43160.</title>
        <authorList>
            <consortium name="US DOE Joint Genome Institute (JGI-PGF)"/>
            <person name="Lucas S."/>
            <person name="Copeland A."/>
            <person name="Lapidus A."/>
            <person name="Glavina del Rio T."/>
            <person name="Dalin E."/>
            <person name="Tice H."/>
            <person name="Bruce D."/>
            <person name="Goodwin L."/>
            <person name="Pitluck S."/>
            <person name="Kyrpides N."/>
            <person name="Mavromatis K."/>
            <person name="Ivanova N."/>
            <person name="Munk A.C."/>
            <person name="Brettin T."/>
            <person name="Detter J.C."/>
            <person name="Han C."/>
            <person name="Larimer F."/>
            <person name="Land M."/>
            <person name="Hauser L."/>
            <person name="Markowitz V."/>
            <person name="Cheng J.-F."/>
            <person name="Hugenholtz P."/>
            <person name="Woyke T."/>
            <person name="Wu D."/>
            <person name="Jando M."/>
            <person name="Schneider S."/>
            <person name="Klenk H.-P."/>
            <person name="Eisen J.A."/>
        </authorList>
    </citation>
    <scope>NUCLEOTIDE SEQUENCE [LARGE SCALE GENOMIC DNA]</scope>
    <source>
        <strain evidence="12">ATCC 25078 / DSM 43160 / JCM 3152 / KCC A-0152 / KCTC 9177 / NBRC 13315 / NRRL B-3577 / G-20</strain>
    </source>
</reference>
<keyword evidence="8 9" id="KW-0472">Membrane</keyword>
<gene>
    <name evidence="11" type="ordered locus">Gobs_0395</name>
</gene>
<dbReference type="PANTHER" id="PTHR30413">
    <property type="entry name" value="INNER MEMBRANE TRANSPORT PERMEASE"/>
    <property type="match status" value="1"/>
</dbReference>
<dbReference type="Proteomes" id="UP000001382">
    <property type="component" value="Chromosome"/>
</dbReference>
<evidence type="ECO:0000256" key="7">
    <source>
        <dbReference type="ARBA" id="ARBA00022989"/>
    </source>
</evidence>
<feature type="transmembrane region" description="Helical" evidence="9">
    <location>
        <begin position="161"/>
        <end position="186"/>
    </location>
</feature>
<evidence type="ECO:0000256" key="5">
    <source>
        <dbReference type="ARBA" id="ARBA00022519"/>
    </source>
</evidence>
<evidence type="ECO:0000256" key="4">
    <source>
        <dbReference type="ARBA" id="ARBA00022475"/>
    </source>
</evidence>
<feature type="domain" description="ABC transmembrane type-2" evidence="10">
    <location>
        <begin position="51"/>
        <end position="270"/>
    </location>
</feature>
<dbReference type="EMBL" id="CP001867">
    <property type="protein sequence ID" value="ADB73181.1"/>
    <property type="molecule type" value="Genomic_DNA"/>
</dbReference>